<dbReference type="InterPro" id="IPR001296">
    <property type="entry name" value="Glyco_trans_1"/>
</dbReference>
<dbReference type="EMBL" id="JBHTGQ010000026">
    <property type="protein sequence ID" value="MFC7750606.1"/>
    <property type="molecule type" value="Genomic_DNA"/>
</dbReference>
<keyword evidence="2" id="KW-0328">Glycosyltransferase</keyword>
<dbReference type="CDD" id="cd03801">
    <property type="entry name" value="GT4_PimA-like"/>
    <property type="match status" value="1"/>
</dbReference>
<sequence>MKVLFVFAVPSGGVETLNRQRCAALKAAGIEGHCLYLLPGFGLQNSREFPTFVTNDDNELRNLFAVQRYDAMVVVTGYFWIYRFRTLGFTGKIILEFQGIAPKESARELLLDAKETVELHANGLLNPGTPFIDSLIRELYPNTPQFRFNNCLDFKRFSYRPVPRPPHRIVAWLGRIEANKNWAEFLVIGHHLIYGVDRNIRLWMFEDHSLSRPVDRQQFEYWIDMLKLREYLTIRSNVPHDHMPEYFSMIGDSGGFLCCTSKSEGAPYSVLEAMSCRCPVLTTDSEGVRSSVIQNRTGLYYTLGNFPEAVDQAHRLLTDHPLRERLRNEALLHVRRHFDPGHYAVQFKRMLRELGL</sequence>
<dbReference type="Pfam" id="PF00534">
    <property type="entry name" value="Glycos_transf_1"/>
    <property type="match status" value="1"/>
</dbReference>
<comment type="caution">
    <text evidence="2">The sequence shown here is derived from an EMBL/GenBank/DDBJ whole genome shotgun (WGS) entry which is preliminary data.</text>
</comment>
<keyword evidence="3" id="KW-1185">Reference proteome</keyword>
<evidence type="ECO:0000313" key="2">
    <source>
        <dbReference type="EMBL" id="MFC7750606.1"/>
    </source>
</evidence>
<keyword evidence="2" id="KW-0808">Transferase</keyword>
<organism evidence="2 3">
    <name type="scientific">Paenibacillus thermoaerophilus</name>
    <dbReference type="NCBI Taxonomy" id="1215385"/>
    <lineage>
        <taxon>Bacteria</taxon>
        <taxon>Bacillati</taxon>
        <taxon>Bacillota</taxon>
        <taxon>Bacilli</taxon>
        <taxon>Bacillales</taxon>
        <taxon>Paenibacillaceae</taxon>
        <taxon>Paenibacillus</taxon>
    </lineage>
</organism>
<feature type="domain" description="Glycosyl transferase family 1" evidence="1">
    <location>
        <begin position="169"/>
        <end position="330"/>
    </location>
</feature>
<reference evidence="3" key="1">
    <citation type="journal article" date="2019" name="Int. J. Syst. Evol. Microbiol.">
        <title>The Global Catalogue of Microorganisms (GCM) 10K type strain sequencing project: providing services to taxonomists for standard genome sequencing and annotation.</title>
        <authorList>
            <consortium name="The Broad Institute Genomics Platform"/>
            <consortium name="The Broad Institute Genome Sequencing Center for Infectious Disease"/>
            <person name="Wu L."/>
            <person name="Ma J."/>
        </authorList>
    </citation>
    <scope>NUCLEOTIDE SEQUENCE [LARGE SCALE GENOMIC DNA]</scope>
    <source>
        <strain evidence="3">JCM 18657</strain>
    </source>
</reference>
<accession>A0ABW2V767</accession>
<name>A0ABW2V767_9BACL</name>
<dbReference type="PANTHER" id="PTHR45947:SF3">
    <property type="entry name" value="SULFOQUINOVOSYL TRANSFERASE SQD2"/>
    <property type="match status" value="1"/>
</dbReference>
<dbReference type="Proteomes" id="UP001596528">
    <property type="component" value="Unassembled WGS sequence"/>
</dbReference>
<proteinExistence type="predicted"/>
<dbReference type="PANTHER" id="PTHR45947">
    <property type="entry name" value="SULFOQUINOVOSYL TRANSFERASE SQD2"/>
    <property type="match status" value="1"/>
</dbReference>
<dbReference type="EC" id="2.4.-.-" evidence="2"/>
<gene>
    <name evidence="2" type="ORF">ACFQWB_11820</name>
</gene>
<dbReference type="GO" id="GO:0016757">
    <property type="term" value="F:glycosyltransferase activity"/>
    <property type="evidence" value="ECO:0007669"/>
    <property type="project" value="UniProtKB-KW"/>
</dbReference>
<dbReference type="SUPFAM" id="SSF53756">
    <property type="entry name" value="UDP-Glycosyltransferase/glycogen phosphorylase"/>
    <property type="match status" value="1"/>
</dbReference>
<evidence type="ECO:0000259" key="1">
    <source>
        <dbReference type="Pfam" id="PF00534"/>
    </source>
</evidence>
<dbReference type="Gene3D" id="3.40.50.2000">
    <property type="entry name" value="Glycogen Phosphorylase B"/>
    <property type="match status" value="1"/>
</dbReference>
<dbReference type="RefSeq" id="WP_138788739.1">
    <property type="nucleotide sequence ID" value="NZ_JBHTGQ010000026.1"/>
</dbReference>
<protein>
    <submittedName>
        <fullName evidence="2">Glycosyltransferase family 4 protein</fullName>
        <ecNumber evidence="2">2.4.-.-</ecNumber>
    </submittedName>
</protein>
<dbReference type="InterPro" id="IPR050194">
    <property type="entry name" value="Glycosyltransferase_grp1"/>
</dbReference>
<evidence type="ECO:0000313" key="3">
    <source>
        <dbReference type="Proteomes" id="UP001596528"/>
    </source>
</evidence>